<feature type="chain" id="PRO_5045905577" evidence="1">
    <location>
        <begin position="29"/>
        <end position="161"/>
    </location>
</feature>
<comment type="caution">
    <text evidence="2">The sequence shown here is derived from an EMBL/GenBank/DDBJ whole genome shotgun (WGS) entry which is preliminary data.</text>
</comment>
<organism evidence="2 3">
    <name type="scientific">Tomitella cavernea</name>
    <dbReference type="NCBI Taxonomy" id="1387982"/>
    <lineage>
        <taxon>Bacteria</taxon>
        <taxon>Bacillati</taxon>
        <taxon>Actinomycetota</taxon>
        <taxon>Actinomycetes</taxon>
        <taxon>Mycobacteriales</taxon>
        <taxon>Tomitella</taxon>
    </lineage>
</organism>
<name>A0ABP9CXS3_9ACTN</name>
<gene>
    <name evidence="2" type="ORF">GCM10023353_27480</name>
</gene>
<evidence type="ECO:0000313" key="3">
    <source>
        <dbReference type="Proteomes" id="UP001500839"/>
    </source>
</evidence>
<reference evidence="3" key="1">
    <citation type="journal article" date="2019" name="Int. J. Syst. Evol. Microbiol.">
        <title>The Global Catalogue of Microorganisms (GCM) 10K type strain sequencing project: providing services to taxonomists for standard genome sequencing and annotation.</title>
        <authorList>
            <consortium name="The Broad Institute Genomics Platform"/>
            <consortium name="The Broad Institute Genome Sequencing Center for Infectious Disease"/>
            <person name="Wu L."/>
            <person name="Ma J."/>
        </authorList>
    </citation>
    <scope>NUCLEOTIDE SEQUENCE [LARGE SCALE GENOMIC DNA]</scope>
    <source>
        <strain evidence="3">JCM 18542</strain>
    </source>
</reference>
<keyword evidence="1" id="KW-0732">Signal</keyword>
<protein>
    <submittedName>
        <fullName evidence="2">Uncharacterized protein</fullName>
    </submittedName>
</protein>
<dbReference type="EMBL" id="BAABKQ010000001">
    <property type="protein sequence ID" value="GAA4818705.1"/>
    <property type="molecule type" value="Genomic_DNA"/>
</dbReference>
<evidence type="ECO:0000313" key="2">
    <source>
        <dbReference type="EMBL" id="GAA4818705.1"/>
    </source>
</evidence>
<keyword evidence="3" id="KW-1185">Reference proteome</keyword>
<proteinExistence type="predicted"/>
<accession>A0ABP9CXS3</accession>
<dbReference type="Proteomes" id="UP001500839">
    <property type="component" value="Unassembled WGS sequence"/>
</dbReference>
<sequence length="161" mass="16354">MMHTRGIVRVVSGIGVVAAVALPLAACGSDSGGGSATGGDAVAMMQSAMDGGGAVTCEITDAEQPGSMSIAGADRYRILARSDGETVNLLRDGSDVYVWKDGGTTGMKTTADSQTGMTLPNIQEAIDQERAAPTVDMECAADGDVDAKLVAPDEVEFQTVP</sequence>
<evidence type="ECO:0000256" key="1">
    <source>
        <dbReference type="SAM" id="SignalP"/>
    </source>
</evidence>
<feature type="signal peptide" evidence="1">
    <location>
        <begin position="1"/>
        <end position="28"/>
    </location>
</feature>